<organism evidence="1 2">
    <name type="scientific">Suillus discolor</name>
    <dbReference type="NCBI Taxonomy" id="1912936"/>
    <lineage>
        <taxon>Eukaryota</taxon>
        <taxon>Fungi</taxon>
        <taxon>Dikarya</taxon>
        <taxon>Basidiomycota</taxon>
        <taxon>Agaricomycotina</taxon>
        <taxon>Agaricomycetes</taxon>
        <taxon>Agaricomycetidae</taxon>
        <taxon>Boletales</taxon>
        <taxon>Suillineae</taxon>
        <taxon>Suillaceae</taxon>
        <taxon>Suillus</taxon>
    </lineage>
</organism>
<gene>
    <name evidence="1" type="ORF">F5147DRAFT_651152</name>
</gene>
<dbReference type="RefSeq" id="XP_041295108.1">
    <property type="nucleotide sequence ID" value="XM_041433515.1"/>
</dbReference>
<dbReference type="EMBL" id="JABBWM010000016">
    <property type="protein sequence ID" value="KAG2112051.1"/>
    <property type="molecule type" value="Genomic_DNA"/>
</dbReference>
<name>A0A9P7JWM5_9AGAM</name>
<evidence type="ECO:0000313" key="1">
    <source>
        <dbReference type="EMBL" id="KAG2112051.1"/>
    </source>
</evidence>
<proteinExistence type="predicted"/>
<dbReference type="Proteomes" id="UP000823399">
    <property type="component" value="Unassembled WGS sequence"/>
</dbReference>
<keyword evidence="2" id="KW-1185">Reference proteome</keyword>
<dbReference type="OrthoDB" id="2369050at2759"/>
<accession>A0A9P7JWM5</accession>
<reference evidence="1" key="1">
    <citation type="journal article" date="2020" name="New Phytol.">
        <title>Comparative genomics reveals dynamic genome evolution in host specialist ectomycorrhizal fungi.</title>
        <authorList>
            <person name="Lofgren L.A."/>
            <person name="Nguyen N.H."/>
            <person name="Vilgalys R."/>
            <person name="Ruytinx J."/>
            <person name="Liao H.L."/>
            <person name="Branco S."/>
            <person name="Kuo A."/>
            <person name="LaButti K."/>
            <person name="Lipzen A."/>
            <person name="Andreopoulos W."/>
            <person name="Pangilinan J."/>
            <person name="Riley R."/>
            <person name="Hundley H."/>
            <person name="Na H."/>
            <person name="Barry K."/>
            <person name="Grigoriev I.V."/>
            <person name="Stajich J.E."/>
            <person name="Kennedy P.G."/>
        </authorList>
    </citation>
    <scope>NUCLEOTIDE SEQUENCE</scope>
    <source>
        <strain evidence="1">FC423</strain>
    </source>
</reference>
<dbReference type="AlphaFoldDB" id="A0A9P7JWM5"/>
<protein>
    <submittedName>
        <fullName evidence="1">Uncharacterized protein</fullName>
    </submittedName>
</protein>
<comment type="caution">
    <text evidence="1">The sequence shown here is derived from an EMBL/GenBank/DDBJ whole genome shotgun (WGS) entry which is preliminary data.</text>
</comment>
<sequence length="301" mass="34472">MLISHKQQADQTLSITFGSLLEATERPEEIRLESRYLESRTSHNPKPPFLTTGQITPEALHTWEMSCMQCFLHKKVKDNEKDLIIQDWYLNNQEEFNALSFKEHIVEHPFNEWAVDIQSQNILLQETTSHLNNINLLYYLESHMNPELATDYHVEGITEINLRRWIEKAEECLSEHSNEDEHNSNNKTFVRLPSLSENERQLLHDNNGYFKHCEPFTSHTSSVCLKGFPDGMSHKILMSATITARKFKKDDKVVASVGVNKVMESTVAVMMPSVALGNDTDSGEESSLVLIGEELVEELVA</sequence>
<dbReference type="GeneID" id="64695774"/>
<evidence type="ECO:0000313" key="2">
    <source>
        <dbReference type="Proteomes" id="UP000823399"/>
    </source>
</evidence>